<dbReference type="STRING" id="36844.SAMN04488501_12424"/>
<comment type="caution">
    <text evidence="5">The sequence shown here is derived from an EMBL/GenBank/DDBJ whole genome shotgun (WGS) entry which is preliminary data.</text>
</comment>
<gene>
    <name evidence="5" type="ORF">CLHOM_21340</name>
</gene>
<comment type="similarity">
    <text evidence="1">Belongs to the type-I restriction system S methylase family.</text>
</comment>
<evidence type="ECO:0000313" key="5">
    <source>
        <dbReference type="EMBL" id="KOA19523.1"/>
    </source>
</evidence>
<evidence type="ECO:0000313" key="6">
    <source>
        <dbReference type="Proteomes" id="UP000037043"/>
    </source>
</evidence>
<dbReference type="InterPro" id="IPR000055">
    <property type="entry name" value="Restrct_endonuc_typeI_TRD"/>
</dbReference>
<dbReference type="PANTHER" id="PTHR30408:SF12">
    <property type="entry name" value="TYPE I RESTRICTION ENZYME MJAVIII SPECIFICITY SUBUNIT"/>
    <property type="match status" value="1"/>
</dbReference>
<reference evidence="6" key="1">
    <citation type="submission" date="2015-08" db="EMBL/GenBank/DDBJ databases">
        <title>Genome sequence of the strict anaerobe Clostridium homopropionicum LuHBu1 (DSM 5847T).</title>
        <authorList>
            <person name="Poehlein A."/>
            <person name="Beck M."/>
            <person name="Schiel-Bengelsdorf B."/>
            <person name="Bengelsdorf F.R."/>
            <person name="Daniel R."/>
            <person name="Duerre P."/>
        </authorList>
    </citation>
    <scope>NUCLEOTIDE SEQUENCE [LARGE SCALE GENOMIC DNA]</scope>
    <source>
        <strain evidence="6">DSM 5847</strain>
    </source>
</reference>
<evidence type="ECO:0000256" key="1">
    <source>
        <dbReference type="ARBA" id="ARBA00010923"/>
    </source>
</evidence>
<dbReference type="InterPro" id="IPR052021">
    <property type="entry name" value="Type-I_RS_S_subunit"/>
</dbReference>
<dbReference type="PANTHER" id="PTHR30408">
    <property type="entry name" value="TYPE-1 RESTRICTION ENZYME ECOKI SPECIFICITY PROTEIN"/>
    <property type="match status" value="1"/>
</dbReference>
<dbReference type="REBASE" id="131221">
    <property type="entry name" value="S.Cho5847ORF21340P"/>
</dbReference>
<name>A0A0L6Z9N8_9CLOT</name>
<dbReference type="AlphaFoldDB" id="A0A0L6Z9N8"/>
<dbReference type="GO" id="GO:0003677">
    <property type="term" value="F:DNA binding"/>
    <property type="evidence" value="ECO:0007669"/>
    <property type="project" value="UniProtKB-KW"/>
</dbReference>
<keyword evidence="2" id="KW-0680">Restriction system</keyword>
<dbReference type="SUPFAM" id="SSF116734">
    <property type="entry name" value="DNA methylase specificity domain"/>
    <property type="match status" value="1"/>
</dbReference>
<dbReference type="PATRIC" id="fig|1121318.3.peg.2148"/>
<proteinExistence type="inferred from homology"/>
<dbReference type="InterPro" id="IPR044946">
    <property type="entry name" value="Restrct_endonuc_typeI_TRD_sf"/>
</dbReference>
<dbReference type="Gene3D" id="3.90.220.20">
    <property type="entry name" value="DNA methylase specificity domains"/>
    <property type="match status" value="1"/>
</dbReference>
<protein>
    <submittedName>
        <fullName evidence="5">Type I restriction modification DNA specificity domain protein</fullName>
    </submittedName>
</protein>
<evidence type="ECO:0000259" key="4">
    <source>
        <dbReference type="Pfam" id="PF01420"/>
    </source>
</evidence>
<organism evidence="5 6">
    <name type="scientific">Clostridium homopropionicum DSM 5847</name>
    <dbReference type="NCBI Taxonomy" id="1121318"/>
    <lineage>
        <taxon>Bacteria</taxon>
        <taxon>Bacillati</taxon>
        <taxon>Bacillota</taxon>
        <taxon>Clostridia</taxon>
        <taxon>Eubacteriales</taxon>
        <taxon>Clostridiaceae</taxon>
        <taxon>Clostridium</taxon>
    </lineage>
</organism>
<evidence type="ECO:0000256" key="3">
    <source>
        <dbReference type="ARBA" id="ARBA00023125"/>
    </source>
</evidence>
<dbReference type="EMBL" id="LHUR01000023">
    <property type="protein sequence ID" value="KOA19523.1"/>
    <property type="molecule type" value="Genomic_DNA"/>
</dbReference>
<accession>A0A0L6Z9N8</accession>
<keyword evidence="3" id="KW-0238">DNA-binding</keyword>
<sequence length="226" mass="25953">MFGNLKGEKHLTLEECTNFIDYRGKTPVLSESGIRIINAKSVGNGFFKYIDEYISEDIFNSWMKRGFPAPGNVLFVTEGHTFGNVCRIPSDLQKFAMGQRVITMRGNKEILNNAFLAQYMQTISFQIDIDKYKTGSSAQGIRSKELKKILVPIPSIELQNKFADFVSQVDKLKFGMIKGLNTLLVTINLKELLNVVYEIEQLKRKQKYRLDETIDFFILLLNNYLI</sequence>
<evidence type="ECO:0000256" key="2">
    <source>
        <dbReference type="ARBA" id="ARBA00022747"/>
    </source>
</evidence>
<dbReference type="Pfam" id="PF01420">
    <property type="entry name" value="Methylase_S"/>
    <property type="match status" value="1"/>
</dbReference>
<keyword evidence="6" id="KW-1185">Reference proteome</keyword>
<dbReference type="Proteomes" id="UP000037043">
    <property type="component" value="Unassembled WGS sequence"/>
</dbReference>
<feature type="domain" description="Type I restriction modification DNA specificity" evidence="4">
    <location>
        <begin position="67"/>
        <end position="181"/>
    </location>
</feature>
<dbReference type="GO" id="GO:0009307">
    <property type="term" value="P:DNA restriction-modification system"/>
    <property type="evidence" value="ECO:0007669"/>
    <property type="project" value="UniProtKB-KW"/>
</dbReference>